<name>A0AAE1Z653_SCHME</name>
<feature type="compositionally biased region" description="Basic residues" evidence="1">
    <location>
        <begin position="655"/>
        <end position="668"/>
    </location>
</feature>
<comment type="caution">
    <text evidence="2">The sequence shown here is derived from an EMBL/GenBank/DDBJ whole genome shotgun (WGS) entry which is preliminary data.</text>
</comment>
<dbReference type="PANTHER" id="PTHR13422:SF12">
    <property type="entry name" value="SIN3-HDAC COMPLEX-ASSOCIATED FACTOR"/>
    <property type="match status" value="1"/>
</dbReference>
<feature type="region of interest" description="Disordered" evidence="1">
    <location>
        <begin position="619"/>
        <end position="674"/>
    </location>
</feature>
<dbReference type="AlphaFoldDB" id="A0AAE1Z653"/>
<feature type="region of interest" description="Disordered" evidence="1">
    <location>
        <begin position="1"/>
        <end position="21"/>
    </location>
</feature>
<feature type="compositionally biased region" description="Polar residues" evidence="1">
    <location>
        <begin position="636"/>
        <end position="651"/>
    </location>
</feature>
<reference evidence="2" key="2">
    <citation type="journal article" date="2023" name="Infect Dis Poverty">
        <title>Chromosome-scale genome of the human blood fluke Schistosoma mekongi and its implications for public health.</title>
        <authorList>
            <person name="Zhou M."/>
            <person name="Xu L."/>
            <person name="Xu D."/>
            <person name="Chen W."/>
            <person name="Khan J."/>
            <person name="Hu Y."/>
            <person name="Huang H."/>
            <person name="Wei H."/>
            <person name="Zhang Y."/>
            <person name="Chusongsang P."/>
            <person name="Tanasarnprasert K."/>
            <person name="Hu X."/>
            <person name="Limpanont Y."/>
            <person name="Lv Z."/>
        </authorList>
    </citation>
    <scope>NUCLEOTIDE SEQUENCE</scope>
    <source>
        <strain evidence="2">LV_2022a</strain>
    </source>
</reference>
<sequence length="689" mass="74403">MSGGFGSSGASGGGTGGGGSGRSHFRSQLGCCICGTKSSSSRFTASQRYAEHFGACFGPQGATRSGDLCNACVLCVKRWLQRGKQPNFFVQVLDSKKGPGPKHMKEITKRARRREAKQKAAAAAASSTGREQKSLKFTSINTTTTIHTATTRSSCGNGHYCPSNNSGSRGNLHHTQISAKSENLVYMSSSSVHTQPNTFCQQSCGGSGTTRSSVQHLQPSSNGHRCSSHSNIIVSNNPNYHNRSIHHIVSKNSTMEYRCCSCAILDQEEYLSRLSYPQGATRTRAAAARQLEAASAAAAACAQNIGNVLSSSSPICDSHHHRHHFQNNSLYHSTSMRRTTQSESNEYDGNNTCGISRDSLCSETATSTSSCSSGCHYCCCSGGRSCCCNCSMSGCSVSTSGFGSNSSNLSFTSPNSNDNCPGIKSTNTGHNKKQQSVSDYAYFDDKTVGINNCSIDCSCSTHHSYQCRHADEFRYPQPPHTGQTNMISNTGNYNSNGREKNSYSSLNGNSGNCHNSNNIQRMSCASSAQNKSLVNINESATSITNANTSTTSTMTIPTRRYNRRVVLPPVRMTHNPEVDSLLREIMERNSQAVNFDSREMHMAVQQELRLRNRTIHTTASASGGSISSISSADGSVETNVGSNSQTSTNSVKCDHHQHHHHHHHHHHNSPIYGHSAKRHCSHHCCFSHD</sequence>
<evidence type="ECO:0000313" key="3">
    <source>
        <dbReference type="Proteomes" id="UP001292079"/>
    </source>
</evidence>
<dbReference type="Pfam" id="PF15396">
    <property type="entry name" value="FAM60A"/>
    <property type="match status" value="1"/>
</dbReference>
<feature type="compositionally biased region" description="Low complexity" evidence="1">
    <location>
        <begin position="619"/>
        <end position="635"/>
    </location>
</feature>
<dbReference type="EMBL" id="JALJAT010000007">
    <property type="protein sequence ID" value="KAK4467987.1"/>
    <property type="molecule type" value="Genomic_DNA"/>
</dbReference>
<dbReference type="GO" id="GO:0030336">
    <property type="term" value="P:negative regulation of cell migration"/>
    <property type="evidence" value="ECO:0007669"/>
    <property type="project" value="TreeGrafter"/>
</dbReference>
<feature type="compositionally biased region" description="Polar residues" evidence="1">
    <location>
        <begin position="480"/>
        <end position="496"/>
    </location>
</feature>
<protein>
    <recommendedName>
        <fullName evidence="4">Protein FAM60A</fullName>
    </recommendedName>
</protein>
<gene>
    <name evidence="2" type="ORF">MN116_008169</name>
</gene>
<keyword evidence="3" id="KW-1185">Reference proteome</keyword>
<proteinExistence type="predicted"/>
<dbReference type="InterPro" id="IPR026065">
    <property type="entry name" value="FAM60A"/>
</dbReference>
<feature type="region of interest" description="Disordered" evidence="1">
    <location>
        <begin position="479"/>
        <end position="514"/>
    </location>
</feature>
<dbReference type="PANTHER" id="PTHR13422">
    <property type="entry name" value="SIN3-HDAC COMPLEX-ASSOCIATED FACTOR"/>
    <property type="match status" value="1"/>
</dbReference>
<evidence type="ECO:0000313" key="2">
    <source>
        <dbReference type="EMBL" id="KAK4467987.1"/>
    </source>
</evidence>
<reference evidence="2" key="1">
    <citation type="submission" date="2022-04" db="EMBL/GenBank/DDBJ databases">
        <authorList>
            <person name="Xu L."/>
            <person name="Lv Z."/>
        </authorList>
    </citation>
    <scope>NUCLEOTIDE SEQUENCE</scope>
    <source>
        <strain evidence="2">LV_2022a</strain>
    </source>
</reference>
<evidence type="ECO:0008006" key="4">
    <source>
        <dbReference type="Google" id="ProtNLM"/>
    </source>
</evidence>
<dbReference type="Proteomes" id="UP001292079">
    <property type="component" value="Unassembled WGS sequence"/>
</dbReference>
<feature type="compositionally biased region" description="Low complexity" evidence="1">
    <location>
        <begin position="502"/>
        <end position="514"/>
    </location>
</feature>
<evidence type="ECO:0000256" key="1">
    <source>
        <dbReference type="SAM" id="MobiDB-lite"/>
    </source>
</evidence>
<organism evidence="2 3">
    <name type="scientific">Schistosoma mekongi</name>
    <name type="common">Parasitic worm</name>
    <dbReference type="NCBI Taxonomy" id="38744"/>
    <lineage>
        <taxon>Eukaryota</taxon>
        <taxon>Metazoa</taxon>
        <taxon>Spiralia</taxon>
        <taxon>Lophotrochozoa</taxon>
        <taxon>Platyhelminthes</taxon>
        <taxon>Trematoda</taxon>
        <taxon>Digenea</taxon>
        <taxon>Strigeidida</taxon>
        <taxon>Schistosomatoidea</taxon>
        <taxon>Schistosomatidae</taxon>
        <taxon>Schistosoma</taxon>
    </lineage>
</organism>
<dbReference type="GO" id="GO:0070822">
    <property type="term" value="C:Sin3-type complex"/>
    <property type="evidence" value="ECO:0007669"/>
    <property type="project" value="TreeGrafter"/>
</dbReference>
<accession>A0AAE1Z653</accession>